<evidence type="ECO:0000313" key="2">
    <source>
        <dbReference type="Proteomes" id="UP001205965"/>
    </source>
</evidence>
<protein>
    <submittedName>
        <fullName evidence="1">Uncharacterized protein</fullName>
    </submittedName>
</protein>
<proteinExistence type="predicted"/>
<comment type="caution">
    <text evidence="1">The sequence shown here is derived from an EMBL/GenBank/DDBJ whole genome shotgun (WGS) entry which is preliminary data.</text>
</comment>
<dbReference type="EMBL" id="JANWTC010000006">
    <property type="protein sequence ID" value="MCS5479815.1"/>
    <property type="molecule type" value="Genomic_DNA"/>
</dbReference>
<organism evidence="1 2">
    <name type="scientific">Corynebacterium lemuris</name>
    <dbReference type="NCBI Taxonomy" id="1859292"/>
    <lineage>
        <taxon>Bacteria</taxon>
        <taxon>Bacillati</taxon>
        <taxon>Actinomycetota</taxon>
        <taxon>Actinomycetes</taxon>
        <taxon>Mycobacteriales</taxon>
        <taxon>Corynebacteriaceae</taxon>
        <taxon>Corynebacterium</taxon>
    </lineage>
</organism>
<gene>
    <name evidence="1" type="ORF">NYP18_09095</name>
</gene>
<keyword evidence="2" id="KW-1185">Reference proteome</keyword>
<name>A0ABT2FX51_9CORY</name>
<reference evidence="1 2" key="1">
    <citation type="submission" date="2022-08" db="EMBL/GenBank/DDBJ databases">
        <title>YIM 101645 draft genome.</title>
        <authorList>
            <person name="Chen X."/>
        </authorList>
    </citation>
    <scope>NUCLEOTIDE SEQUENCE [LARGE SCALE GENOMIC DNA]</scope>
    <source>
        <strain evidence="1 2">YIM 101645</strain>
    </source>
</reference>
<evidence type="ECO:0000313" key="1">
    <source>
        <dbReference type="EMBL" id="MCS5479815.1"/>
    </source>
</evidence>
<dbReference type="Proteomes" id="UP001205965">
    <property type="component" value="Unassembled WGS sequence"/>
</dbReference>
<sequence>MSREEARVIVEQAWAKAEARVMSWWPWRTKFMRRLLEKEVGNDE</sequence>
<dbReference type="RefSeq" id="WP_259427885.1">
    <property type="nucleotide sequence ID" value="NZ_JANWTC010000006.1"/>
</dbReference>
<accession>A0ABT2FX51</accession>